<evidence type="ECO:0000313" key="8">
    <source>
        <dbReference type="Proteomes" id="UP001169458"/>
    </source>
</evidence>
<comment type="similarity">
    <text evidence="5">Belongs to the dus family.</text>
</comment>
<evidence type="ECO:0000313" key="7">
    <source>
        <dbReference type="EMBL" id="MDM8324168.1"/>
    </source>
</evidence>
<evidence type="ECO:0000256" key="4">
    <source>
        <dbReference type="ARBA" id="ARBA00023002"/>
    </source>
</evidence>
<comment type="function">
    <text evidence="5">Catalyzes the synthesis of 5,6-dihydrouridine (D), a modified base found in the D-loop of most tRNAs, via the reduction of the C5-C6 double bond in target uridines.</text>
</comment>
<sequence>MDVAVKNEGVMQGGFSIQFSPLQGYTDAVYRRAHARFFGGVECYYSPFVRIEHGEIRRKDMRDIEPENNENLSLVPQFIASDRDKAEHILSLFVEKGYRNANLNLGCPFPVLARRHNGAGMLPYPDEVESLLTGVAEGFPQLSLSVKLRLGWDSPDECLALLPLLNRLPLSAVILHPRLGRQQYKGSVDLDAFAAFYDACEKPLFYNGDLLSADDISDIHERFPRLAGVAVGRGLLANPALALEYRQGSALPEAEKMERIRKMHDFVFDAYSRQLQGGDAQLLTKMKSFWDYLLPDADRKARKAVLKATKLGAYHAAVSGLTGK</sequence>
<dbReference type="CDD" id="cd02801">
    <property type="entry name" value="DUS_like_FMN"/>
    <property type="match status" value="1"/>
</dbReference>
<keyword evidence="1 5" id="KW-0285">Flavoprotein</keyword>
<keyword evidence="4 5" id="KW-0560">Oxidoreductase</keyword>
<dbReference type="PIRSF" id="PIRSF006621">
    <property type="entry name" value="Dus"/>
    <property type="match status" value="1"/>
</dbReference>
<dbReference type="GO" id="GO:0016491">
    <property type="term" value="F:oxidoreductase activity"/>
    <property type="evidence" value="ECO:0007669"/>
    <property type="project" value="UniProtKB-KW"/>
</dbReference>
<evidence type="ECO:0000259" key="6">
    <source>
        <dbReference type="Pfam" id="PF01207"/>
    </source>
</evidence>
<dbReference type="Proteomes" id="UP001169458">
    <property type="component" value="Unassembled WGS sequence"/>
</dbReference>
<name>A0ABT7VCZ6_9BACE</name>
<feature type="domain" description="DUS-like FMN-binding" evidence="6">
    <location>
        <begin position="20"/>
        <end position="274"/>
    </location>
</feature>
<protein>
    <recommendedName>
        <fullName evidence="5">tRNA-dihydrouridine synthase</fullName>
        <ecNumber evidence="5">1.3.1.-</ecNumber>
    </recommendedName>
</protein>
<reference evidence="8" key="1">
    <citation type="submission" date="2023-07" db="EMBL/GenBank/DDBJ databases">
        <title>Identification and characterization of horizontal gene transfer across gut microbiota members of farm animals based on homology search.</title>
        <authorList>
            <person name="Schwarzerova J."/>
            <person name="Nykrynova M."/>
            <person name="Jureckova K."/>
            <person name="Cejkova D."/>
            <person name="Rychlik I."/>
        </authorList>
    </citation>
    <scope>NUCLEOTIDE SEQUENCE [LARGE SCALE GENOMIC DNA]</scope>
    <source>
        <strain evidence="8">109_WCHN</strain>
    </source>
</reference>
<dbReference type="InterPro" id="IPR035587">
    <property type="entry name" value="DUS-like_FMN-bd"/>
</dbReference>
<keyword evidence="2 5" id="KW-0288">FMN</keyword>
<evidence type="ECO:0000256" key="2">
    <source>
        <dbReference type="ARBA" id="ARBA00022643"/>
    </source>
</evidence>
<comment type="caution">
    <text evidence="7">The sequence shown here is derived from an EMBL/GenBank/DDBJ whole genome shotgun (WGS) entry which is preliminary data.</text>
</comment>
<keyword evidence="8" id="KW-1185">Reference proteome</keyword>
<dbReference type="EMBL" id="JAUDEN010000003">
    <property type="protein sequence ID" value="MDM8324168.1"/>
    <property type="molecule type" value="Genomic_DNA"/>
</dbReference>
<evidence type="ECO:0000256" key="5">
    <source>
        <dbReference type="PIRNR" id="PIRNR006621"/>
    </source>
</evidence>
<dbReference type="InterPro" id="IPR001269">
    <property type="entry name" value="DUS_fam"/>
</dbReference>
<dbReference type="PANTHER" id="PTHR45846:SF1">
    <property type="entry name" value="TRNA-DIHYDROURIDINE(47) SYNTHASE [NAD(P)(+)]-LIKE"/>
    <property type="match status" value="1"/>
</dbReference>
<evidence type="ECO:0000256" key="3">
    <source>
        <dbReference type="ARBA" id="ARBA00022694"/>
    </source>
</evidence>
<proteinExistence type="inferred from homology"/>
<dbReference type="PANTHER" id="PTHR45846">
    <property type="entry name" value="TRNA-DIHYDROURIDINE(47) SYNTHASE [NAD(P)(+)]-LIKE"/>
    <property type="match status" value="1"/>
</dbReference>
<dbReference type="EC" id="1.3.1.-" evidence="5"/>
<accession>A0ABT7VCZ6</accession>
<gene>
    <name evidence="7" type="ORF">QUW60_02790</name>
</gene>
<dbReference type="Pfam" id="PF01207">
    <property type="entry name" value="Dus"/>
    <property type="match status" value="1"/>
</dbReference>
<dbReference type="Gene3D" id="3.20.20.70">
    <property type="entry name" value="Aldolase class I"/>
    <property type="match status" value="1"/>
</dbReference>
<evidence type="ECO:0000256" key="1">
    <source>
        <dbReference type="ARBA" id="ARBA00022630"/>
    </source>
</evidence>
<keyword evidence="3 5" id="KW-0819">tRNA processing</keyword>
<dbReference type="SUPFAM" id="SSF51395">
    <property type="entry name" value="FMN-linked oxidoreductases"/>
    <property type="match status" value="1"/>
</dbReference>
<dbReference type="InterPro" id="IPR013785">
    <property type="entry name" value="Aldolase_TIM"/>
</dbReference>
<comment type="cofactor">
    <cofactor evidence="5">
        <name>FMN</name>
        <dbReference type="ChEBI" id="CHEBI:58210"/>
    </cofactor>
</comment>
<organism evidence="7 8">
    <name type="scientific">Bacteroides gallinaceum</name>
    <dbReference type="NCBI Taxonomy" id="1462571"/>
    <lineage>
        <taxon>Bacteria</taxon>
        <taxon>Pseudomonadati</taxon>
        <taxon>Bacteroidota</taxon>
        <taxon>Bacteroidia</taxon>
        <taxon>Bacteroidales</taxon>
        <taxon>Bacteroidaceae</taxon>
        <taxon>Bacteroides</taxon>
    </lineage>
</organism>